<keyword evidence="2" id="KW-1185">Reference proteome</keyword>
<evidence type="ECO:0000313" key="2">
    <source>
        <dbReference type="Proteomes" id="UP001203036"/>
    </source>
</evidence>
<name>A0ACC5ZW87_9RHOB</name>
<evidence type="ECO:0000313" key="1">
    <source>
        <dbReference type="EMBL" id="MCM2562582.1"/>
    </source>
</evidence>
<accession>A0ACC5ZW87</accession>
<comment type="caution">
    <text evidence="1">The sequence shown here is derived from an EMBL/GenBank/DDBJ whole genome shotgun (WGS) entry which is preliminary data.</text>
</comment>
<dbReference type="Proteomes" id="UP001203036">
    <property type="component" value="Unassembled WGS sequence"/>
</dbReference>
<protein>
    <submittedName>
        <fullName evidence="1">Alpha-2-macroglobulin family protein</fullName>
    </submittedName>
</protein>
<reference evidence="1" key="1">
    <citation type="submission" date="2022-06" db="EMBL/GenBank/DDBJ databases">
        <title>Lutimaribacter sp. EGI FJ00013, a novel bacterium isolated from a salt lake sediment enrichment.</title>
        <authorList>
            <person name="Gao L."/>
            <person name="Fang B.-Z."/>
            <person name="Li W.-J."/>
        </authorList>
    </citation>
    <scope>NUCLEOTIDE SEQUENCE</scope>
    <source>
        <strain evidence="1">EGI FJ00013</strain>
    </source>
</reference>
<gene>
    <name evidence="1" type="ORF">M8744_10555</name>
</gene>
<organism evidence="1 2">
    <name type="scientific">Lutimaribacter degradans</name>
    <dbReference type="NCBI Taxonomy" id="2945989"/>
    <lineage>
        <taxon>Bacteria</taxon>
        <taxon>Pseudomonadati</taxon>
        <taxon>Pseudomonadota</taxon>
        <taxon>Alphaproteobacteria</taxon>
        <taxon>Rhodobacterales</taxon>
        <taxon>Roseobacteraceae</taxon>
        <taxon>Lutimaribacter</taxon>
    </lineage>
</organism>
<proteinExistence type="predicted"/>
<sequence>MRSLFVFLAALICMAGAGGPSKAQDGVALPSERFIVTRDMDFFGGDLQPLFDTTYDACERTCRAQPSCRAFTFNQRSNACFPKTGVDQRQSFEGAISAERRDTPPEMMQRGAARGPDLAFLGQTTLDAARDLAADIGNVHPSGQYTVDRMLEAAQKRRSAQDHINALRWTGGALAHQDRADLWIEYARLARLLPSSGDARVFKGRALSAAVNGYLRAASDGARVLALEVMARVLEDNGRGRDMIPALRLAQSIQPQQDIADMLDDAVGKYGFRITNTRVESDLAAPRFCAEFSEPLARNGVEYADYLRLPSPTMAVTTEGRSLCIAGGSHGERYSVTFRAGLPDAKGEGLIKDVQLRFYVKDRSPQIVFPGRAYMLPRGADAAVPVQTVNLETIDLVLRRVDDRNLLRTMQEGYFGNPLRNWERRDFAGDVGEEVWRGTGQVESRLNVDMTTRLPMGDIVSDLAPGLYALSAAVPGVKDYEDPGATQWFILSDLGLTTMSGTDGLHVFVRGLGDAAPRAGLTVTLVSRANRVLDTAQTDAMGHAVFAAGLTLGTGGAAPALVTVRDGQEDMAFLSLTDPAFDLSDRGVEGREAAPPVDVFLTTDRGAYRAGEVIHATALARDGQAQAITGLPLTAILTRPDGVEYSRHLSAEDVAGGHVFALPVAASAPRGSWSLDIKADPDAPALASTSVLVEDFLPERIEFDLALPDGPLSPRAVGAVTIDARYLFGAPAADLGVTGTMHIMPSRSRDAHPGYLFGRHDDPFRGRSTSIGDARTDAQGRARLSLEFPDTQDYTGPSSARLDVSVTEGSGRPVERSITRELAAANPMIGIRPGFDDVLPQGAAATFSLIATNEALPVEWSLNRVVTRYQWYSQNGDWRWEPVTDRTRVAEGTTTLSEAPTTISAPVDWGRYELVVESAQGAYTASSVDFHAGWYAPANPATTPDMLEVSLDKPGYAPGETAQLRVVPRASGKALITVMSNRLISMQAVELAEGENLIDLPVTDDWGAGVYVAAQAIRPMDMAAGRNPARALGLAHASVDPGDKLLQVSIDAPERADPRGPLRAAVHIDGLAEGETAHVTLAAVDVGILNLTRFDAPDPAGHYFGQRRLGVEIRDVYGRLIDGLNGALGQVRSGGDAGSRMQMQSPPPTEHLVAYFTGPVTVDAEGRAQVAFDLPDFNGTVRLMAVAWSPRAVGQAQADVVVADPVVVTASLPRFLAPGDDSRMLLEIVHANGPVGRMGLDVTADGLTLDAGSIPSEVELAAQGKATLSVPITAGEVGDHSLRVALTTPDGRQLVKTLTLGVRANDPPVSQTRQVALDPGQTLSFDADVLANFRPGTGQAVLSAGPLAQLDVPGLMAQLDRYPYGCTEQVASQALPLLYLSSVADPLGLGDGARIDVRIAQAVERILTRQSSSGAFGLWRADSGDFWLDAYVTDFLSRARARGHDVPDVAFRAALDNLRNRVNYAPDFDQGGEALAYALHVLAREGAAAMGDLRYYADEKAQAFATPLAAAQLGAALAAYGDQTRADAMFGVAARKMAPRLGTDTAPVWRSDYGTNLRDAAGLLALASEAGSTMIDRPALAAHLGRNTAGMSTQEAAWTLMAARALVDDPANGLLLNGQPAPDLLVRRFAQDLGQPLSLANEGDAPVRVTLTTLGVPAQPEPAGGYGYSITRSYYDLDGAQIDPARVAAGTRMVAVLQITPFQETGARLIVDDPLPAGFEIDNPNLLRSGDIRGLDWLEPAGAEHSEFRADRFVAAVDWRSPDPFRLAYILRATTPGRYHHPAATVEDMYRPQYRARTDTGAVQVE</sequence>
<dbReference type="EMBL" id="JAMQGO010000006">
    <property type="protein sequence ID" value="MCM2562582.1"/>
    <property type="molecule type" value="Genomic_DNA"/>
</dbReference>